<evidence type="ECO:0000313" key="1">
    <source>
        <dbReference type="EMBL" id="GBF79531.1"/>
    </source>
</evidence>
<dbReference type="Pfam" id="PF01724">
    <property type="entry name" value="DUF29"/>
    <property type="match status" value="1"/>
</dbReference>
<dbReference type="Proteomes" id="UP000287247">
    <property type="component" value="Unassembled WGS sequence"/>
</dbReference>
<proteinExistence type="predicted"/>
<sequence length="147" mass="17675">MTTYIDIRTLYESDYLQWLEETVNLLKSRQLNKLDYDNLIEELEALGRTEKRAITSLLEQIIRHLLLDQYWTVEHEFNANHWEAEIISFRNQLNKCLTTNLYKYLQNNLESIYDDAKDYIKAKTKLNNLPDICPYTLNQLLDKTWLP</sequence>
<dbReference type="OrthoDB" id="5769308at2"/>
<dbReference type="PANTHER" id="PTHR34235">
    <property type="entry name" value="SLR1203 PROTEIN-RELATED"/>
    <property type="match status" value="1"/>
</dbReference>
<name>A0A401IE59_APHSA</name>
<evidence type="ECO:0000313" key="2">
    <source>
        <dbReference type="Proteomes" id="UP000287247"/>
    </source>
</evidence>
<comment type="caution">
    <text evidence="1">The sequence shown here is derived from an EMBL/GenBank/DDBJ whole genome shotgun (WGS) entry which is preliminary data.</text>
</comment>
<reference evidence="2" key="1">
    <citation type="submission" date="2017-05" db="EMBL/GenBank/DDBJ databases">
        <title>Physiological properties and genetic analysis related to exopolysaccharide production of fresh-water unicellular cyanobacterium Aphanothece sacrum, Suizenji Nori, that has been cultured as a food source in Japan.</title>
        <authorList>
            <person name="Kanesaki Y."/>
            <person name="Yoshikawa S."/>
            <person name="Ohki K."/>
        </authorList>
    </citation>
    <scope>NUCLEOTIDE SEQUENCE [LARGE SCALE GENOMIC DNA]</scope>
    <source>
        <strain evidence="2">FPU1</strain>
    </source>
</reference>
<dbReference type="InterPro" id="IPR002636">
    <property type="entry name" value="DUF29"/>
</dbReference>
<dbReference type="Gene3D" id="1.20.1220.20">
    <property type="entry name" value="Uncharcterised protein PF01724"/>
    <property type="match status" value="1"/>
</dbReference>
<gene>
    <name evidence="1" type="ORF">AsFPU1_0927</name>
</gene>
<dbReference type="EMBL" id="BDQK01000003">
    <property type="protein sequence ID" value="GBF79531.1"/>
    <property type="molecule type" value="Genomic_DNA"/>
</dbReference>
<accession>A0A401IE59</accession>
<dbReference type="AlphaFoldDB" id="A0A401IE59"/>
<dbReference type="PANTHER" id="PTHR34235:SF3">
    <property type="entry name" value="SLR1203 PROTEIN"/>
    <property type="match status" value="1"/>
</dbReference>
<evidence type="ECO:0008006" key="3">
    <source>
        <dbReference type="Google" id="ProtNLM"/>
    </source>
</evidence>
<protein>
    <recommendedName>
        <fullName evidence="3">DUF29 domain-containing protein</fullName>
    </recommendedName>
</protein>
<organism evidence="1 2">
    <name type="scientific">Aphanothece sacrum FPU1</name>
    <dbReference type="NCBI Taxonomy" id="1920663"/>
    <lineage>
        <taxon>Bacteria</taxon>
        <taxon>Bacillati</taxon>
        <taxon>Cyanobacteriota</taxon>
        <taxon>Cyanophyceae</taxon>
        <taxon>Oscillatoriophycideae</taxon>
        <taxon>Chroococcales</taxon>
        <taxon>Aphanothecaceae</taxon>
        <taxon>Aphanothece</taxon>
    </lineage>
</organism>
<dbReference type="RefSeq" id="WP_124972210.1">
    <property type="nucleotide sequence ID" value="NZ_BDQK01000003.1"/>
</dbReference>
<keyword evidence="2" id="KW-1185">Reference proteome</keyword>